<dbReference type="GO" id="GO:0005684">
    <property type="term" value="C:U2-type spliceosomal complex"/>
    <property type="evidence" value="ECO:0007669"/>
    <property type="project" value="TreeGrafter"/>
</dbReference>
<reference evidence="7" key="2">
    <citation type="journal article" date="2013" name="Nat. Genet.">
        <title>The genome of the platyfish, Xiphophorus maculatus, provides insights into evolutionary adaptation and several complex traits.</title>
        <authorList>
            <person name="Schartl M."/>
            <person name="Walter R.B."/>
            <person name="Shen Y."/>
            <person name="Garcia T."/>
            <person name="Catchen J."/>
            <person name="Amores A."/>
            <person name="Braasch I."/>
            <person name="Chalopin D."/>
            <person name="Volff J.N."/>
            <person name="Lesch K.P."/>
            <person name="Bisazza A."/>
            <person name="Minx P."/>
            <person name="Hillier L."/>
            <person name="Wilson R.K."/>
            <person name="Fuerstenberg S."/>
            <person name="Boore J."/>
            <person name="Searle S."/>
            <person name="Postlethwait J.H."/>
            <person name="Warren W.C."/>
        </authorList>
    </citation>
    <scope>NUCLEOTIDE SEQUENCE [LARGE SCALE GENOMIC DNA]</scope>
    <source>
        <strain evidence="7">JP 163 A</strain>
    </source>
</reference>
<feature type="region of interest" description="Disordered" evidence="5">
    <location>
        <begin position="296"/>
        <end position="348"/>
    </location>
</feature>
<evidence type="ECO:0000313" key="6">
    <source>
        <dbReference type="Ensembl" id="ENSXMAP00000030480.1"/>
    </source>
</evidence>
<feature type="compositionally biased region" description="Polar residues" evidence="5">
    <location>
        <begin position="307"/>
        <end position="328"/>
    </location>
</feature>
<dbReference type="InParanoid" id="A0A3B5QJP0"/>
<dbReference type="GeneTree" id="ENSGT00530000063615"/>
<reference evidence="6" key="3">
    <citation type="submission" date="2025-08" db="UniProtKB">
        <authorList>
            <consortium name="Ensembl"/>
        </authorList>
    </citation>
    <scope>IDENTIFICATION</scope>
    <source>
        <strain evidence="6">JP 163 A</strain>
    </source>
</reference>
<reference evidence="7" key="1">
    <citation type="submission" date="2012-01" db="EMBL/GenBank/DDBJ databases">
        <authorList>
            <person name="Walter R."/>
            <person name="Schartl M."/>
            <person name="Warren W."/>
        </authorList>
    </citation>
    <scope>NUCLEOTIDE SEQUENCE [LARGE SCALE GENOMIC DNA]</scope>
    <source>
        <strain evidence="7">JP 163 A</strain>
    </source>
</reference>
<dbReference type="PANTHER" id="PTHR12111:SF2">
    <property type="entry name" value="SPLICING FACTOR YJU2B-RELATED"/>
    <property type="match status" value="1"/>
</dbReference>
<evidence type="ECO:0000256" key="5">
    <source>
        <dbReference type="SAM" id="MobiDB-lite"/>
    </source>
</evidence>
<name>A0A3B5QJP0_XIPMA</name>
<evidence type="ECO:0000256" key="4">
    <source>
        <dbReference type="ARBA" id="ARBA00041764"/>
    </source>
</evidence>
<dbReference type="Pfam" id="PF04502">
    <property type="entry name" value="Saf4_Yju2"/>
    <property type="match status" value="1"/>
</dbReference>
<comment type="similarity">
    <text evidence="1">Belongs to the CWC16 family.</text>
</comment>
<dbReference type="STRING" id="8083.ENSXMAP00000030480"/>
<dbReference type="Proteomes" id="UP000002852">
    <property type="component" value="Unassembled WGS sequence"/>
</dbReference>
<dbReference type="GO" id="GO:0071014">
    <property type="term" value="C:post-mRNA release spliceosomal complex"/>
    <property type="evidence" value="ECO:0007669"/>
    <property type="project" value="TreeGrafter"/>
</dbReference>
<dbReference type="Ensembl" id="ENSXMAT00000032650.1">
    <property type="protein sequence ID" value="ENSXMAP00000030480.1"/>
    <property type="gene ID" value="ENSXMAG00000024353.1"/>
</dbReference>
<evidence type="ECO:0000256" key="2">
    <source>
        <dbReference type="ARBA" id="ARBA00029515"/>
    </source>
</evidence>
<sequence>MAARITLAWVSSSGKTEAQLFSQTNHLFVFITQAMCFAQACVTMPRRRKWGTTTPRQSIGKNKKHQAYFIKFILTKHMFLNNKKMLLSVLACRFRMKCHLCVNYIEMQTDPATCDYLIVSGARRKEERWDMAENEQILTTEREEKEKLETDAMYKLDHGGKDKEKLTKALPSLSEIQDYQSGWKDDFQLNSSLRRKFRVEKKVLAEQEEKDNAVKMRANLSIPLLPEKEEDKKLAGLLTYQTPDSYEDKRHSKRKEIASRSWFNTSSSPAGGAAGSLLHKLSLQGKEAAVAKALGSSQSPLIRRRSNGSGAKNEQCATRTQGTSQQEVHTCEEEPQSVGSSLGLEKNHTNSKELVAKIAKETDQRLIDTVDCGKEKEENKSFVGITSLVADYSDSDSDS</sequence>
<dbReference type="GO" id="GO:0000398">
    <property type="term" value="P:mRNA splicing, via spliceosome"/>
    <property type="evidence" value="ECO:0007669"/>
    <property type="project" value="InterPro"/>
</dbReference>
<dbReference type="AlphaFoldDB" id="A0A3B5QJP0"/>
<accession>A0A3B5QJP0</accession>
<protein>
    <recommendedName>
        <fullName evidence="2">Probable splicing factor YJU2B</fullName>
    </recommendedName>
    <alternativeName>
        <fullName evidence="4">Coiled-coil domain-containing protein 130</fullName>
    </alternativeName>
</protein>
<organism evidence="6 7">
    <name type="scientific">Xiphophorus maculatus</name>
    <name type="common">Southern platyfish</name>
    <name type="synonym">Platypoecilus maculatus</name>
    <dbReference type="NCBI Taxonomy" id="8083"/>
    <lineage>
        <taxon>Eukaryota</taxon>
        <taxon>Metazoa</taxon>
        <taxon>Chordata</taxon>
        <taxon>Craniata</taxon>
        <taxon>Vertebrata</taxon>
        <taxon>Euteleostomi</taxon>
        <taxon>Actinopterygii</taxon>
        <taxon>Neopterygii</taxon>
        <taxon>Teleostei</taxon>
        <taxon>Neoteleostei</taxon>
        <taxon>Acanthomorphata</taxon>
        <taxon>Ovalentaria</taxon>
        <taxon>Atherinomorphae</taxon>
        <taxon>Cyprinodontiformes</taxon>
        <taxon>Poeciliidae</taxon>
        <taxon>Poeciliinae</taxon>
        <taxon>Xiphophorus</taxon>
    </lineage>
</organism>
<dbReference type="FunCoup" id="A0A3B5QJP0">
    <property type="interactions" value="1515"/>
</dbReference>
<reference evidence="6" key="4">
    <citation type="submission" date="2025-09" db="UniProtKB">
        <authorList>
            <consortium name="Ensembl"/>
        </authorList>
    </citation>
    <scope>IDENTIFICATION</scope>
    <source>
        <strain evidence="6">JP 163 A</strain>
    </source>
</reference>
<proteinExistence type="inferred from homology"/>
<keyword evidence="7" id="KW-1185">Reference proteome</keyword>
<comment type="function">
    <text evidence="3">May be involved in mRNA splicing.</text>
</comment>
<evidence type="ECO:0000256" key="3">
    <source>
        <dbReference type="ARBA" id="ARBA00037140"/>
    </source>
</evidence>
<dbReference type="PANTHER" id="PTHR12111">
    <property type="entry name" value="SPLICING FACTOR YJU2"/>
    <property type="match status" value="1"/>
</dbReference>
<evidence type="ECO:0000256" key="1">
    <source>
        <dbReference type="ARBA" id="ARBA00005595"/>
    </source>
</evidence>
<evidence type="ECO:0000313" key="7">
    <source>
        <dbReference type="Proteomes" id="UP000002852"/>
    </source>
</evidence>
<dbReference type="InterPro" id="IPR007590">
    <property type="entry name" value="Saf4/Yju2"/>
</dbReference>